<feature type="region of interest" description="Disordered" evidence="1">
    <location>
        <begin position="3350"/>
        <end position="3380"/>
    </location>
</feature>
<feature type="compositionally biased region" description="Polar residues" evidence="1">
    <location>
        <begin position="2384"/>
        <end position="2396"/>
    </location>
</feature>
<feature type="region of interest" description="Disordered" evidence="1">
    <location>
        <begin position="2106"/>
        <end position="2139"/>
    </location>
</feature>
<feature type="compositionally biased region" description="Basic and acidic residues" evidence="1">
    <location>
        <begin position="1183"/>
        <end position="1202"/>
    </location>
</feature>
<evidence type="ECO:0000256" key="1">
    <source>
        <dbReference type="SAM" id="MobiDB-lite"/>
    </source>
</evidence>
<protein>
    <submittedName>
        <fullName evidence="3">Uncharacterized protein C3orf63-like protein</fullName>
    </submittedName>
</protein>
<dbReference type="InterPro" id="IPR046432">
    <property type="entry name" value="TASOR"/>
</dbReference>
<feature type="compositionally biased region" description="Polar residues" evidence="1">
    <location>
        <begin position="3294"/>
        <end position="3306"/>
    </location>
</feature>
<organism evidence="3">
    <name type="scientific">Magallana gigas</name>
    <name type="common">Pacific oyster</name>
    <name type="synonym">Crassostrea gigas</name>
    <dbReference type="NCBI Taxonomy" id="29159"/>
    <lineage>
        <taxon>Eukaryota</taxon>
        <taxon>Metazoa</taxon>
        <taxon>Spiralia</taxon>
        <taxon>Lophotrochozoa</taxon>
        <taxon>Mollusca</taxon>
        <taxon>Bivalvia</taxon>
        <taxon>Autobranchia</taxon>
        <taxon>Pteriomorphia</taxon>
        <taxon>Ostreida</taxon>
        <taxon>Ostreoidea</taxon>
        <taxon>Ostreidae</taxon>
        <taxon>Magallana</taxon>
    </lineage>
</organism>
<feature type="domain" description="TASOR pseudo-PARP" evidence="2">
    <location>
        <begin position="155"/>
        <end position="299"/>
    </location>
</feature>
<feature type="compositionally biased region" description="Polar residues" evidence="1">
    <location>
        <begin position="2944"/>
        <end position="2955"/>
    </location>
</feature>
<feature type="region of interest" description="Disordered" evidence="1">
    <location>
        <begin position="1098"/>
        <end position="1516"/>
    </location>
</feature>
<feature type="compositionally biased region" description="Basic and acidic residues" evidence="1">
    <location>
        <begin position="1475"/>
        <end position="1486"/>
    </location>
</feature>
<feature type="region of interest" description="Disordered" evidence="1">
    <location>
        <begin position="1021"/>
        <end position="1077"/>
    </location>
</feature>
<feature type="compositionally biased region" description="Basic and acidic residues" evidence="1">
    <location>
        <begin position="3889"/>
        <end position="3901"/>
    </location>
</feature>
<feature type="region of interest" description="Disordered" evidence="1">
    <location>
        <begin position="2438"/>
        <end position="2532"/>
    </location>
</feature>
<feature type="compositionally biased region" description="Low complexity" evidence="1">
    <location>
        <begin position="1603"/>
        <end position="1618"/>
    </location>
</feature>
<feature type="region of interest" description="Disordered" evidence="1">
    <location>
        <begin position="3292"/>
        <end position="3330"/>
    </location>
</feature>
<feature type="region of interest" description="Disordered" evidence="1">
    <location>
        <begin position="3746"/>
        <end position="3765"/>
    </location>
</feature>
<feature type="compositionally biased region" description="Low complexity" evidence="1">
    <location>
        <begin position="1419"/>
        <end position="1433"/>
    </location>
</feature>
<feature type="compositionally biased region" description="Basic and acidic residues" evidence="1">
    <location>
        <begin position="3352"/>
        <end position="3379"/>
    </location>
</feature>
<feature type="compositionally biased region" description="Basic and acidic residues" evidence="1">
    <location>
        <begin position="1044"/>
        <end position="1077"/>
    </location>
</feature>
<name>K1PVH6_MAGGI</name>
<gene>
    <name evidence="3" type="ORF">CGI_10006336</name>
</gene>
<feature type="compositionally biased region" description="Basic and acidic residues" evidence="1">
    <location>
        <begin position="1682"/>
        <end position="1698"/>
    </location>
</feature>
<feature type="compositionally biased region" description="Basic residues" evidence="1">
    <location>
        <begin position="2748"/>
        <end position="2758"/>
    </location>
</feature>
<feature type="region of interest" description="Disordered" evidence="1">
    <location>
        <begin position="2159"/>
        <end position="2186"/>
    </location>
</feature>
<feature type="compositionally biased region" description="Basic and acidic residues" evidence="1">
    <location>
        <begin position="2916"/>
        <end position="2935"/>
    </location>
</feature>
<feature type="compositionally biased region" description="Polar residues" evidence="1">
    <location>
        <begin position="675"/>
        <end position="687"/>
    </location>
</feature>
<dbReference type="EMBL" id="JH817275">
    <property type="protein sequence ID" value="EKC20290.1"/>
    <property type="molecule type" value="Genomic_DNA"/>
</dbReference>
<feature type="compositionally biased region" description="Polar residues" evidence="1">
    <location>
        <begin position="2278"/>
        <end position="2292"/>
    </location>
</feature>
<dbReference type="InterPro" id="IPR022188">
    <property type="entry name" value="TASOR_DUF3715"/>
</dbReference>
<reference evidence="3" key="1">
    <citation type="journal article" date="2012" name="Nature">
        <title>The oyster genome reveals stress adaptation and complexity of shell formation.</title>
        <authorList>
            <person name="Zhang G."/>
            <person name="Fang X."/>
            <person name="Guo X."/>
            <person name="Li L."/>
            <person name="Luo R."/>
            <person name="Xu F."/>
            <person name="Yang P."/>
            <person name="Zhang L."/>
            <person name="Wang X."/>
            <person name="Qi H."/>
            <person name="Xiong Z."/>
            <person name="Que H."/>
            <person name="Xie Y."/>
            <person name="Holland P.W."/>
            <person name="Paps J."/>
            <person name="Zhu Y."/>
            <person name="Wu F."/>
            <person name="Chen Y."/>
            <person name="Wang J."/>
            <person name="Peng C."/>
            <person name="Meng J."/>
            <person name="Yang L."/>
            <person name="Liu J."/>
            <person name="Wen B."/>
            <person name="Zhang N."/>
            <person name="Huang Z."/>
            <person name="Zhu Q."/>
            <person name="Feng Y."/>
            <person name="Mount A."/>
            <person name="Hedgecock D."/>
            <person name="Xu Z."/>
            <person name="Liu Y."/>
            <person name="Domazet-Loso T."/>
            <person name="Du Y."/>
            <person name="Sun X."/>
            <person name="Zhang S."/>
            <person name="Liu B."/>
            <person name="Cheng P."/>
            <person name="Jiang X."/>
            <person name="Li J."/>
            <person name="Fan D."/>
            <person name="Wang W."/>
            <person name="Fu W."/>
            <person name="Wang T."/>
            <person name="Wang B."/>
            <person name="Zhang J."/>
            <person name="Peng Z."/>
            <person name="Li Y."/>
            <person name="Li N."/>
            <person name="Wang J."/>
            <person name="Chen M."/>
            <person name="He Y."/>
            <person name="Tan F."/>
            <person name="Song X."/>
            <person name="Zheng Q."/>
            <person name="Huang R."/>
            <person name="Yang H."/>
            <person name="Du X."/>
            <person name="Chen L."/>
            <person name="Yang M."/>
            <person name="Gaffney P.M."/>
            <person name="Wang S."/>
            <person name="Luo L."/>
            <person name="She Z."/>
            <person name="Ming Y."/>
            <person name="Huang W."/>
            <person name="Zhang S."/>
            <person name="Huang B."/>
            <person name="Zhang Y."/>
            <person name="Qu T."/>
            <person name="Ni P."/>
            <person name="Miao G."/>
            <person name="Wang J."/>
            <person name="Wang Q."/>
            <person name="Steinberg C.E."/>
            <person name="Wang H."/>
            <person name="Li N."/>
            <person name="Qian L."/>
            <person name="Zhang G."/>
            <person name="Li Y."/>
            <person name="Yang H."/>
            <person name="Liu X."/>
            <person name="Wang J."/>
            <person name="Yin Y."/>
            <person name="Wang J."/>
        </authorList>
    </citation>
    <scope>NUCLEOTIDE SEQUENCE [LARGE SCALE GENOMIC DNA]</scope>
    <source>
        <strain evidence="3">05x7-T-G4-1.051#20</strain>
    </source>
</reference>
<feature type="compositionally biased region" description="Low complexity" evidence="1">
    <location>
        <begin position="3902"/>
        <end position="3911"/>
    </location>
</feature>
<feature type="compositionally biased region" description="Basic and acidic residues" evidence="1">
    <location>
        <begin position="1340"/>
        <end position="1411"/>
    </location>
</feature>
<dbReference type="Pfam" id="PF12509">
    <property type="entry name" value="DUF3715"/>
    <property type="match status" value="1"/>
</dbReference>
<feature type="region of interest" description="Disordered" evidence="1">
    <location>
        <begin position="3889"/>
        <end position="3914"/>
    </location>
</feature>
<feature type="compositionally biased region" description="Polar residues" evidence="1">
    <location>
        <begin position="580"/>
        <end position="596"/>
    </location>
</feature>
<feature type="compositionally biased region" description="Basic and acidic residues" evidence="1">
    <location>
        <begin position="1933"/>
        <end position="1951"/>
    </location>
</feature>
<feature type="compositionally biased region" description="Polar residues" evidence="1">
    <location>
        <begin position="3109"/>
        <end position="3122"/>
    </location>
</feature>
<feature type="compositionally biased region" description="Basic and acidic residues" evidence="1">
    <location>
        <begin position="2124"/>
        <end position="2137"/>
    </location>
</feature>
<feature type="compositionally biased region" description="Polar residues" evidence="1">
    <location>
        <begin position="2438"/>
        <end position="2447"/>
    </location>
</feature>
<feature type="region of interest" description="Disordered" evidence="1">
    <location>
        <begin position="310"/>
        <end position="330"/>
    </location>
</feature>
<feature type="compositionally biased region" description="Acidic residues" evidence="1">
    <location>
        <begin position="2865"/>
        <end position="2875"/>
    </location>
</feature>
<dbReference type="PANTHER" id="PTHR16207:SF11">
    <property type="entry name" value="SET DOMAIN-CONTAINING PROTEIN"/>
    <property type="match status" value="1"/>
</dbReference>
<feature type="region of interest" description="Disordered" evidence="1">
    <location>
        <begin position="1654"/>
        <end position="1703"/>
    </location>
</feature>
<feature type="compositionally biased region" description="Basic and acidic residues" evidence="1">
    <location>
        <begin position="1309"/>
        <end position="1327"/>
    </location>
</feature>
<feature type="region of interest" description="Disordered" evidence="1">
    <location>
        <begin position="792"/>
        <end position="915"/>
    </location>
</feature>
<feature type="compositionally biased region" description="Polar residues" evidence="1">
    <location>
        <begin position="2469"/>
        <end position="2479"/>
    </location>
</feature>
<feature type="region of interest" description="Disordered" evidence="1">
    <location>
        <begin position="514"/>
        <end position="768"/>
    </location>
</feature>
<feature type="compositionally biased region" description="Polar residues" evidence="1">
    <location>
        <begin position="4039"/>
        <end position="4061"/>
    </location>
</feature>
<dbReference type="GO" id="GO:0045814">
    <property type="term" value="P:negative regulation of gene expression, epigenetic"/>
    <property type="evidence" value="ECO:0007669"/>
    <property type="project" value="InterPro"/>
</dbReference>
<feature type="compositionally biased region" description="Basic and acidic residues" evidence="1">
    <location>
        <begin position="3459"/>
        <end position="3483"/>
    </location>
</feature>
<feature type="compositionally biased region" description="Polar residues" evidence="1">
    <location>
        <begin position="646"/>
        <end position="659"/>
    </location>
</feature>
<feature type="compositionally biased region" description="Basic and acidic residues" evidence="1">
    <location>
        <begin position="2956"/>
        <end position="2976"/>
    </location>
</feature>
<feature type="compositionally biased region" description="Basic and acidic residues" evidence="1">
    <location>
        <begin position="2499"/>
        <end position="2510"/>
    </location>
</feature>
<feature type="compositionally biased region" description="Polar residues" evidence="1">
    <location>
        <begin position="2637"/>
        <end position="2658"/>
    </location>
</feature>
<feature type="compositionally biased region" description="Polar residues" evidence="1">
    <location>
        <begin position="2070"/>
        <end position="2079"/>
    </location>
</feature>
<feature type="compositionally biased region" description="Polar residues" evidence="1">
    <location>
        <begin position="2769"/>
        <end position="2779"/>
    </location>
</feature>
<feature type="compositionally biased region" description="Polar residues" evidence="1">
    <location>
        <begin position="2703"/>
        <end position="2712"/>
    </location>
</feature>
<feature type="compositionally biased region" description="Polar residues" evidence="1">
    <location>
        <begin position="3520"/>
        <end position="3530"/>
    </location>
</feature>
<feature type="region of interest" description="Disordered" evidence="1">
    <location>
        <begin position="4014"/>
        <end position="4061"/>
    </location>
</feature>
<feature type="compositionally biased region" description="Low complexity" evidence="1">
    <location>
        <begin position="2517"/>
        <end position="2526"/>
    </location>
</feature>
<feature type="compositionally biased region" description="Basic and acidic residues" evidence="1">
    <location>
        <begin position="3315"/>
        <end position="3329"/>
    </location>
</feature>
<feature type="compositionally biased region" description="Pro residues" evidence="1">
    <location>
        <begin position="532"/>
        <end position="544"/>
    </location>
</feature>
<feature type="compositionally biased region" description="Basic and acidic residues" evidence="1">
    <location>
        <begin position="1021"/>
        <end position="1036"/>
    </location>
</feature>
<sequence>MANLFDRLQETFTLPSNDNSNDTSVDIEKEDSAKLNVTQENNGDAASRRGLVSAYTVNKQDGGKTKVVGTTSSANADDAAKMKTESSFVIPKRKKDDTDILVDSMINSREFQYEILPAIVKSYRNAQSSEKFKYTKVQSVHNRDLLKLYLEKRKELRSSGYSDKEASDCVAFLCVEDEELMYKICRDGVPVGNYPQSCLGHPMMGVQLCKHADVIKSTPLHPNETGYLILFKIIKGRIKSVAESISENPLEPTPHYDCHVISTPPDASASPPSLFESSQVYMYEYGDEGVLQYPRNVCPVAVVSFVYEKDSRDPKSNSPRVHHPVYRGGSTPLRGEGDKEFVVWSGSLTIKGLYACNVEMTSAAAFVKPAALGGQINISSKLGVKQVQQKYLKNVSGIRRSSEGYWNGYYINACELRPMSAEGRSHFQRVMNYLGKHNAVAVQKLKKDVTLLMLTQSELTYQLGKFLFGSLGEKCVHIMLECVISVGLSRPHQYPVLLYCLFLSKSSARKRLAHTAAVHKESSHPALSTKLPHPPGTPPLPPTNPIKSEEHTKTPQSSPFLPPSSPYSIPPSPKRDYYRSPSSNIVSWPQNPQFGSPRNFPVPHSTPPQSPIAYGTAPVPSTPPYGVPHSPQMSQGGPLHALFHNHYQSPEFSLNSPQRRSSRDGQQCAPYPPESKSSFIPPSTFQSGPKFEPHYMPRPNFSPRSPYHFPPRTGDPRFQGPVQQFGNDLGYGGPRFPDPNWNFMQGPTFPDRFDPSRSPSLPSFPTCIPSDPKFNTPPYLKMHNVSNETFHSPYKPDWSHGSPHPPFSPDKANIKNVQTTLHRSDPRLIKNASPKVNPVAPMPRGSTSESLGSPINAGISPVDFSSAKMSPISLPSPQQMPGPSGTPPLPQGPPVPPLPVVPLPEPPKPSRVSPGIPVSYDSGFLYKPPASSLLQPEKIRKVFEEQCVAQEIQQRAKEAIKRHLLARSRIESKKKQGLKVCKMEEKKSELAIREKMVESAEDMKQLLESSLDPKFAVKKKVEQVKKKEKPRPEGVKEKHKAKEKHMLDKLKCKAKHAEGRPKDKEGSVESVKLKIPEPETFKLDSLEDIARMRKITEAEIKKESERLDMDDMDLDEDPLEEVSKKSKKRPKERENVDEKRRPSETDELSSKKAKIDTANDMKNFLNLSLEENKPQESASSKSEVVDSSDKSIEVVVAEEAKSVKPIKPAPEIEQTKEKSKVSDSTDNRNQNVEESGSAMIESKKDKAKNKSDVEKMETDSSDQPGRWDNPTKKKRQESESEGERKIENQKGKIIIIKEIRMIRVNSDGSEIKSPDKEAEKPALEKGISRAVSPVPIPLEENSKVTEKKDRNADTKRSVRDGGKRKESKREVDKRRTEKDERREKSNRKDERRAKERSGGSHDRRKSEDSRKNLVHYSDSESTTSRSRSSSCRSETPKSDDGRGSVPRYTKVYPDFKPSRPIGKYPKAASTSHNRSVSERKPGDQRRGSLHQRSRYQHDSKSYSYKKGKPGVSKRTDLQGFGKVKSVFHCKKDFKAQQGAIIEGIITSAKMPLKKIPKIQKQKQPLSISTSTLDHATPSPLHSSEDMKDLSEDVQSNSSTTVLEQTESQQQMETTSNSEATCEYPIESIGGESTDSLEPLVGKLEEKKVLLEVTEPKRLETVPHTGNKNHSKAQSADMEELSESEHHLKNPSVDFKDPSAVEESVTVIEAEDHVKANSSDSFLPCDVVESTECPQEEVHEVCNIEKSDQKIGDIPVSSTDIKTNTTESRGCESQDKVFAQSLSKEDGVTSDIRNKIENTSTLKKATKKRSMKMEKDLLNVMNQFLPQPERNVKENLDINKQSMEQEPAIKNHEDIVGDSKEGRFMMSDLVDLETGRDFHQANEVSSTFSLTSQLSNDKNLLNSVEPSSISSHFDKPSDHQTCENKDYISKAQEDKLDTHKGSKREMDASHPEHGKKHRSVFSEASHPGLDAGIVHGQWSDDHQMCSEDEFDPDTDRVVQDGPNPLELKITVTNDTPVESKFKWISREQLVKDCIHGIHDNSPYSLKEAILVNSINSVVHKTLPEKEGRVRSISTSEPTHNGDTEATYEGNHSDDELVYRFEEEAFQLEKSPRLGEDEEATVVNNTEKEGQETSKDSEKIGAAVPEFEKIINLVRSQFEDGNDDTTVSSLSSSQTSFRSLSSSQNSQDKFEKVLSDQLNSISQGLDMLMNFDSNSLSFITPDEGKQLNHVIENTMKTLKASMQSQNVDPGKNNSEITNTFTAPEIRDQEKTEETAELKNAENSIESQSAESNENLNKESVQEKKTDGPHDETAFWSKILGFSMQECKTLPSFFSTPPKTEKKADEDSCKENTDVTVMSEISESNKKNTTDTCQVSGMDSVIVISDSPKSNDFVQSPLSGGSEKNKKSEVSQSNEMDTDLIQEVDDVIVISDSPISTNEIIKSPSAVNSEKNPEVDIKNEISSNVEEESKLDGSTVTTGSSQEEGKDQKIHISPIRFPDSTCGKEIRMEKTTETEDVLDNNNNTEVSNNTGEKDKNTIPKIRIDFVDEERKKLEQEMVKSGRKEDSSKNLLLNASVSGLRDRVKSKTPPLEVPVPVKKISPQEKTLTVIIPETKRKLIAQRQSPTLAAQTEAKKSESSPRRSPNIQSEIDQLASGSETVPAQLSTSQQSRRRSVFSRLSPLINEEEKEGKKERSESPIGEVRTIQLGPSLSSKNEQSIKEKGDGENKKTKPKKDDLVLITINNEKSESKSKKSRSRSRSGKKLSEYKPPPTSANAEPLTTQAGPIRNTGKSKREERQYHPYRKEPPKKKNTWSFDIAYDSLRELMHDLTVSSYKSQHHRPKHCRTNSRFANYTFVRSNVPETLPGGNPDEEEVDEEFNENAIPDFEERKRKADLVDELTLGEQEEDDYTTERQVYSMEDSEHPEQENVTKTEEPDQKILPRMLFNLPSRNATISSPSESNKDIKTEEKKFKTEPVKTEVESSEAARTVVKSERVIEIYRKTGPIKRENSPSYGSTLDLDVRENGKKENTEQVSNNDLPIDFEVAEVKTQAMETVNYPSEKTTVHFVNPSSKGVGDDEDLEVDECSDWIVLDDASDDIGNTDASTLPFDEEASPSNVNQKSNNESHSSVDHGSTGIPDVDMKEEIHDIFSVQGTSAVNLRPNAADVCKSVSNGERAILEFSKNTFSSITTDSEAKMEEANDICMEEAESTSRSRNIVESHNEIKDSNSSLDKTVLEVQDMSVSEEEGVAKQSEEETGDCFVPVIYLKGVSGGNFWHKNNGHKVEENDCLVKELDQDQESPIDNKINSKMDSSSSVVKSKSPDDLENVDKEKPNVSKSAEISLMEKEFASYIGRGSSKVEHNSPVEDPKTSDNLKVELDKDKPTGSKSGEIFLAEKEFACYIGRGPSHVETKILTASPETSSIMGTTSFEQPLANISSPSLYIQEAVQDMHDLKEAESQSDYQKPAESECNSKKETEGSNKVALKLENEINSNENEQTDVNNSSQKVRQNEQGDEGKDMKAAVNCVTNGGLSKQGTESETEDNEETTFDKSPKPKDNVNSFAEATNNFKGTIVGVDNSKETFNAPEEVHEIEARKRHPVDLEKDLDLVVKGVENDMNLSGCCTVNATSTPNKKSFNSAQSVHVNISDSLDDKIDDSVWICSTEKVEELSSTEKGEGLGLLMKNYDQYSGSESFNSSAELSSNQNVLGVNADNVEDSLKETCQGRDFTCDPEISSVTKNAEKINQNADMELKEGKAEEGEIENPREADSSFDTEQRLEDIMSVIGESQPEIYPIGGVRHSSQIKVLTVSSSQCDLCDDQLCLSKVKCLTGPLDPLEEAMLSSGILNINDVPIGNEIEIDSDDPVNILHMSIDDNVPNEEIEIDSDNPVNILHLSNDDRVTNEEKESSECQAASESSSDMQTKGSNVYTAALCYTTDKLTEVNDCGSPRCLESEVEDEGDTSSTETDYISDSVDSETEAATRGDDWSKLIVSEYLHTNQSNKGIDTVCNLPLTKSVQFLQSNHSQKNQESSRQKEVAADCSKPSKPLSQSINRQVKSRQEPVSQSVYKKNQSIVRPLVPNSTGLSTPLAMKSTAPNSMCSAPLLRQFPVMMQNFNLSGARFSMMSPHQISLNPLMLFYAQSQFPSYSNAARTLTPLPLFFPYATNYPTGPQVNPLLSMQMFSPLSPSPAFELTTDKFEAFRRMNNGSEPHFQSSLLGTVPFYGGINPPQSPLHCPSLPSSSPCRTGSFYLNRQVTQERSSKITECLRNTSTYSTTDGSPLLPPISSFTQRKVSNMNSAESAFSPCKSPPAPQNNANQQSAYTIYNKEISTQIYSGKSFRKPLPEPTGLSPLDMTVSAQSNTGSSQKQASACSRNLFENLNQNTESLQHTKRDKRMPGKIPVGHVRPMSFSSFRDFQKD</sequence>
<feature type="compositionally biased region" description="Basic and acidic residues" evidence="1">
    <location>
        <begin position="1276"/>
        <end position="1301"/>
    </location>
</feature>
<accession>K1PVH6</accession>
<feature type="compositionally biased region" description="Basic and acidic residues" evidence="1">
    <location>
        <begin position="2293"/>
        <end position="2307"/>
    </location>
</feature>
<evidence type="ECO:0000259" key="2">
    <source>
        <dbReference type="Pfam" id="PF12509"/>
    </source>
</evidence>
<feature type="compositionally biased region" description="Polar residues" evidence="1">
    <location>
        <begin position="1592"/>
        <end position="1602"/>
    </location>
</feature>
<feature type="compositionally biased region" description="Basic and acidic residues" evidence="1">
    <location>
        <begin position="3542"/>
        <end position="3551"/>
    </location>
</feature>
<feature type="region of interest" description="Disordered" evidence="1">
    <location>
        <begin position="2856"/>
        <end position="2887"/>
    </location>
</feature>
<feature type="region of interest" description="Disordered" evidence="1">
    <location>
        <begin position="1555"/>
        <end position="1637"/>
    </location>
</feature>
<feature type="region of interest" description="Disordered" evidence="1">
    <location>
        <begin position="1933"/>
        <end position="1954"/>
    </location>
</feature>
<dbReference type="HOGENOM" id="CLU_223716_0_0_1"/>
<feature type="compositionally biased region" description="Polar residues" evidence="1">
    <location>
        <begin position="1663"/>
        <end position="1673"/>
    </location>
</feature>
<feature type="compositionally biased region" description="Basic and acidic residues" evidence="1">
    <location>
        <begin position="2262"/>
        <end position="2277"/>
    </location>
</feature>
<feature type="compositionally biased region" description="Polar residues" evidence="1">
    <location>
        <begin position="3484"/>
        <end position="3502"/>
    </location>
</feature>
<feature type="compositionally biased region" description="Low complexity" evidence="1">
    <location>
        <begin position="2166"/>
        <end position="2185"/>
    </location>
</feature>
<feature type="compositionally biased region" description="Basic and acidic residues" evidence="1">
    <location>
        <begin position="3503"/>
        <end position="3515"/>
    </location>
</feature>
<feature type="region of interest" description="Disordered" evidence="1">
    <location>
        <begin position="4377"/>
        <end position="4411"/>
    </location>
</feature>
<feature type="compositionally biased region" description="Basic and acidic residues" evidence="1">
    <location>
        <begin position="2788"/>
        <end position="2801"/>
    </location>
</feature>
<feature type="region of interest" description="Disordered" evidence="1">
    <location>
        <begin position="2574"/>
        <end position="2807"/>
    </location>
</feature>
<feature type="region of interest" description="Disordered" evidence="1">
    <location>
        <begin position="3938"/>
        <end position="3975"/>
    </location>
</feature>
<feature type="region of interest" description="Disordered" evidence="1">
    <location>
        <begin position="2911"/>
        <end position="2978"/>
    </location>
</feature>
<feature type="compositionally biased region" description="Basic and acidic residues" evidence="1">
    <location>
        <begin position="1241"/>
        <end position="1258"/>
    </location>
</feature>
<feature type="region of interest" description="Disordered" evidence="1">
    <location>
        <begin position="2064"/>
        <end position="2090"/>
    </location>
</feature>
<dbReference type="PANTHER" id="PTHR16207">
    <property type="entry name" value="SET DOMAIN-CONTAINING PROTEIN"/>
    <property type="match status" value="1"/>
</dbReference>
<feature type="compositionally biased region" description="Basic and acidic residues" evidence="1">
    <location>
        <begin position="2713"/>
        <end position="2733"/>
    </location>
</feature>
<feature type="compositionally biased region" description="Pro residues" evidence="1">
    <location>
        <begin position="878"/>
        <end position="909"/>
    </location>
</feature>
<dbReference type="GO" id="GO:0005654">
    <property type="term" value="C:nucleoplasm"/>
    <property type="evidence" value="ECO:0007669"/>
    <property type="project" value="TreeGrafter"/>
</dbReference>
<feature type="compositionally biased region" description="Basic and acidic residues" evidence="1">
    <location>
        <begin position="1098"/>
        <end position="1109"/>
    </location>
</feature>
<feature type="compositionally biased region" description="Pro residues" evidence="1">
    <location>
        <begin position="560"/>
        <end position="572"/>
    </location>
</feature>
<feature type="region of interest" description="Disordered" evidence="1">
    <location>
        <begin position="2383"/>
        <end position="2416"/>
    </location>
</feature>
<feature type="compositionally biased region" description="Acidic residues" evidence="1">
    <location>
        <begin position="1110"/>
        <end position="1120"/>
    </location>
</feature>
<feature type="compositionally biased region" description="Basic and acidic residues" evidence="1">
    <location>
        <begin position="1213"/>
        <end position="1226"/>
    </location>
</feature>
<proteinExistence type="predicted"/>
<feature type="region of interest" description="Disordered" evidence="1">
    <location>
        <begin position="3448"/>
        <end position="3554"/>
    </location>
</feature>
<feature type="compositionally biased region" description="Basic and acidic residues" evidence="1">
    <location>
        <begin position="1131"/>
        <end position="1159"/>
    </location>
</feature>
<feature type="compositionally biased region" description="Polar residues" evidence="1">
    <location>
        <begin position="2241"/>
        <end position="2259"/>
    </location>
</feature>
<feature type="region of interest" description="Disordered" evidence="1">
    <location>
        <begin position="2241"/>
        <end position="2307"/>
    </location>
</feature>
<feature type="region of interest" description="Disordered" evidence="1">
    <location>
        <begin position="3096"/>
        <end position="3133"/>
    </location>
</feature>
<dbReference type="InParanoid" id="K1PVH6"/>
<evidence type="ECO:0000313" key="3">
    <source>
        <dbReference type="EMBL" id="EKC20290.1"/>
    </source>
</evidence>
<feature type="compositionally biased region" description="Polar residues" evidence="1">
    <location>
        <begin position="4401"/>
        <end position="4411"/>
    </location>
</feature>